<organism evidence="1 2">
    <name type="scientific">Penicillium egyptiacum</name>
    <dbReference type="NCBI Taxonomy" id="1303716"/>
    <lineage>
        <taxon>Eukaryota</taxon>
        <taxon>Fungi</taxon>
        <taxon>Dikarya</taxon>
        <taxon>Ascomycota</taxon>
        <taxon>Pezizomycotina</taxon>
        <taxon>Eurotiomycetes</taxon>
        <taxon>Eurotiomycetidae</taxon>
        <taxon>Eurotiales</taxon>
        <taxon>Aspergillaceae</taxon>
        <taxon>Penicillium</taxon>
    </lineage>
</organism>
<comment type="caution">
    <text evidence="1">The sequence shown here is derived from an EMBL/GenBank/DDBJ whole genome shotgun (WGS) entry which is preliminary data.</text>
</comment>
<name>A0A9W4KGN2_9EURO</name>
<sequence length="61" mass="6593">MTVVQASQVKLSPEHLGFARINAASPAGVIETANELLQQNHDKYTHISAMSEATTTSHTRC</sequence>
<proteinExistence type="predicted"/>
<accession>A0A9W4KGN2</accession>
<evidence type="ECO:0000313" key="1">
    <source>
        <dbReference type="EMBL" id="CAG8904525.1"/>
    </source>
</evidence>
<protein>
    <submittedName>
        <fullName evidence="1">Uncharacterized protein</fullName>
    </submittedName>
</protein>
<reference evidence="1" key="1">
    <citation type="submission" date="2021-07" db="EMBL/GenBank/DDBJ databases">
        <authorList>
            <person name="Branca A.L. A."/>
        </authorList>
    </citation>
    <scope>NUCLEOTIDE SEQUENCE</scope>
</reference>
<keyword evidence="2" id="KW-1185">Reference proteome</keyword>
<gene>
    <name evidence="1" type="ORF">PEGY_LOCUS7831</name>
</gene>
<dbReference type="EMBL" id="CAJVRC010000884">
    <property type="protein sequence ID" value="CAG8904525.1"/>
    <property type="molecule type" value="Genomic_DNA"/>
</dbReference>
<dbReference type="Proteomes" id="UP001154252">
    <property type="component" value="Unassembled WGS sequence"/>
</dbReference>
<evidence type="ECO:0000313" key="2">
    <source>
        <dbReference type="Proteomes" id="UP001154252"/>
    </source>
</evidence>
<dbReference type="AlphaFoldDB" id="A0A9W4KGN2"/>